<dbReference type="InterPro" id="IPR052038">
    <property type="entry name" value="Type-VII_TA_antitoxin"/>
</dbReference>
<accession>A0A6N8FUH3</accession>
<evidence type="ECO:0000256" key="8">
    <source>
        <dbReference type="ARBA" id="ARBA00022842"/>
    </source>
</evidence>
<protein>
    <submittedName>
        <fullName evidence="11">Nucleotidyltransferase</fullName>
    </submittedName>
</protein>
<evidence type="ECO:0000256" key="7">
    <source>
        <dbReference type="ARBA" id="ARBA00022840"/>
    </source>
</evidence>
<reference evidence="11 12" key="1">
    <citation type="journal article" date="2019" name="Front. Microbiol.">
        <title>Genomic Features for Desiccation Tolerance and Sugar Biosynthesis in the Extremophile Gloeocapsopsis sp. UTEX B3054.</title>
        <authorList>
            <person name="Urrejola C."/>
            <person name="Alcorta J."/>
            <person name="Salas L."/>
            <person name="Vasquez M."/>
            <person name="Polz M.F."/>
            <person name="Vicuna R."/>
            <person name="Diez B."/>
        </authorList>
    </citation>
    <scope>NUCLEOTIDE SEQUENCE [LARGE SCALE GENOMIC DNA]</scope>
    <source>
        <strain evidence="11 12">1H9</strain>
    </source>
</reference>
<dbReference type="OrthoDB" id="560823at2"/>
<keyword evidence="7" id="KW-0067">ATP-binding</keyword>
<evidence type="ECO:0000259" key="10">
    <source>
        <dbReference type="Pfam" id="PF01909"/>
    </source>
</evidence>
<dbReference type="EMBL" id="NAPY01000014">
    <property type="protein sequence ID" value="MUL36768.1"/>
    <property type="molecule type" value="Genomic_DNA"/>
</dbReference>
<evidence type="ECO:0000313" key="12">
    <source>
        <dbReference type="Proteomes" id="UP000441797"/>
    </source>
</evidence>
<dbReference type="PANTHER" id="PTHR33571:SF12">
    <property type="entry name" value="BSL3053 PROTEIN"/>
    <property type="match status" value="1"/>
</dbReference>
<proteinExistence type="inferred from homology"/>
<comment type="caution">
    <text evidence="11">The sequence shown here is derived from an EMBL/GenBank/DDBJ whole genome shotgun (WGS) entry which is preliminary data.</text>
</comment>
<sequence length="112" mass="13066">MDIKSSKQESVPTLPIDISKDKIAEFCQRHYVRKLSLFGSVLRNDFRPESDIDFLVEFEPGKTPGYFKLVSMEMELSEMLEGRKIDLRTPNELSIYFRDRAMAEALVQYDSH</sequence>
<dbReference type="InterPro" id="IPR043519">
    <property type="entry name" value="NT_sf"/>
</dbReference>
<keyword evidence="8" id="KW-0460">Magnesium</keyword>
<keyword evidence="6" id="KW-0547">Nucleotide-binding</keyword>
<evidence type="ECO:0000313" key="11">
    <source>
        <dbReference type="EMBL" id="MUL36768.1"/>
    </source>
</evidence>
<keyword evidence="4" id="KW-0548">Nucleotidyltransferase</keyword>
<dbReference type="AlphaFoldDB" id="A0A6N8FUH3"/>
<dbReference type="PANTHER" id="PTHR33571">
    <property type="entry name" value="SSL8005 PROTEIN"/>
    <property type="match status" value="1"/>
</dbReference>
<keyword evidence="2" id="KW-1277">Toxin-antitoxin system</keyword>
<evidence type="ECO:0000256" key="5">
    <source>
        <dbReference type="ARBA" id="ARBA00022723"/>
    </source>
</evidence>
<organism evidence="11 12">
    <name type="scientific">Gloeocapsopsis dulcis AAB1 = 1H9</name>
    <dbReference type="NCBI Taxonomy" id="1433147"/>
    <lineage>
        <taxon>Bacteria</taxon>
        <taxon>Bacillati</taxon>
        <taxon>Cyanobacteriota</taxon>
        <taxon>Cyanophyceae</taxon>
        <taxon>Oscillatoriophycideae</taxon>
        <taxon>Chroococcales</taxon>
        <taxon>Chroococcaceae</taxon>
        <taxon>Gloeocapsopsis</taxon>
        <taxon>Gloeocapsopsis dulcis</taxon>
    </lineage>
</organism>
<dbReference type="Proteomes" id="UP000441797">
    <property type="component" value="Unassembled WGS sequence"/>
</dbReference>
<dbReference type="Pfam" id="PF01909">
    <property type="entry name" value="NTP_transf_2"/>
    <property type="match status" value="1"/>
</dbReference>
<keyword evidence="3 11" id="KW-0808">Transferase</keyword>
<name>A0A6N8FUH3_9CHRO</name>
<dbReference type="RefSeq" id="WP_105217916.1">
    <property type="nucleotide sequence ID" value="NZ_CAWPEY010000015.1"/>
</dbReference>
<evidence type="ECO:0000256" key="4">
    <source>
        <dbReference type="ARBA" id="ARBA00022695"/>
    </source>
</evidence>
<evidence type="ECO:0000256" key="2">
    <source>
        <dbReference type="ARBA" id="ARBA00022649"/>
    </source>
</evidence>
<dbReference type="InterPro" id="IPR002934">
    <property type="entry name" value="Polymerase_NTP_transf_dom"/>
</dbReference>
<evidence type="ECO:0000256" key="1">
    <source>
        <dbReference type="ARBA" id="ARBA00001946"/>
    </source>
</evidence>
<dbReference type="GO" id="GO:0046872">
    <property type="term" value="F:metal ion binding"/>
    <property type="evidence" value="ECO:0007669"/>
    <property type="project" value="UniProtKB-KW"/>
</dbReference>
<gene>
    <name evidence="11" type="ORF">BWI75_10505</name>
</gene>
<keyword evidence="12" id="KW-1185">Reference proteome</keyword>
<comment type="cofactor">
    <cofactor evidence="1">
        <name>Mg(2+)</name>
        <dbReference type="ChEBI" id="CHEBI:18420"/>
    </cofactor>
</comment>
<comment type="similarity">
    <text evidence="9">Belongs to the MntA antitoxin family.</text>
</comment>
<dbReference type="CDD" id="cd05403">
    <property type="entry name" value="NT_KNTase_like"/>
    <property type="match status" value="1"/>
</dbReference>
<evidence type="ECO:0000256" key="9">
    <source>
        <dbReference type="ARBA" id="ARBA00038276"/>
    </source>
</evidence>
<dbReference type="GO" id="GO:0016779">
    <property type="term" value="F:nucleotidyltransferase activity"/>
    <property type="evidence" value="ECO:0007669"/>
    <property type="project" value="UniProtKB-KW"/>
</dbReference>
<dbReference type="GO" id="GO:0005524">
    <property type="term" value="F:ATP binding"/>
    <property type="evidence" value="ECO:0007669"/>
    <property type="project" value="UniProtKB-KW"/>
</dbReference>
<dbReference type="SUPFAM" id="SSF81301">
    <property type="entry name" value="Nucleotidyltransferase"/>
    <property type="match status" value="1"/>
</dbReference>
<keyword evidence="5" id="KW-0479">Metal-binding</keyword>
<evidence type="ECO:0000256" key="6">
    <source>
        <dbReference type="ARBA" id="ARBA00022741"/>
    </source>
</evidence>
<feature type="domain" description="Polymerase nucleotidyl transferase" evidence="10">
    <location>
        <begin position="22"/>
        <end position="102"/>
    </location>
</feature>
<evidence type="ECO:0000256" key="3">
    <source>
        <dbReference type="ARBA" id="ARBA00022679"/>
    </source>
</evidence>
<dbReference type="Gene3D" id="3.30.460.10">
    <property type="entry name" value="Beta Polymerase, domain 2"/>
    <property type="match status" value="1"/>
</dbReference>